<comment type="caution">
    <text evidence="1">The sequence shown here is derived from an EMBL/GenBank/DDBJ whole genome shotgun (WGS) entry which is preliminary data.</text>
</comment>
<sequence>MIEKLHESQLSGKDRLKHNTQKLAKLGMKVKTKEKMPANRWFMVERNRKERARKSIEDAKNRGILNASMKRELEVLHTGKASESGRPKNRDRGLKIGSGRFKDGVLHISQSHIDKINGGTAARVAKKNTHGRKKR</sequence>
<gene>
    <name evidence="1" type="ORF">FBU59_001643</name>
</gene>
<proteinExistence type="predicted"/>
<dbReference type="EMBL" id="JANBPW010000769">
    <property type="protein sequence ID" value="KAJ1948339.1"/>
    <property type="molecule type" value="Genomic_DNA"/>
</dbReference>
<accession>A0ACC1JDK1</accession>
<keyword evidence="2" id="KW-1185">Reference proteome</keyword>
<organism evidence="1 2">
    <name type="scientific">Linderina macrospora</name>
    <dbReference type="NCBI Taxonomy" id="4868"/>
    <lineage>
        <taxon>Eukaryota</taxon>
        <taxon>Fungi</taxon>
        <taxon>Fungi incertae sedis</taxon>
        <taxon>Zoopagomycota</taxon>
        <taxon>Kickxellomycotina</taxon>
        <taxon>Kickxellomycetes</taxon>
        <taxon>Kickxellales</taxon>
        <taxon>Kickxellaceae</taxon>
        <taxon>Linderina</taxon>
    </lineage>
</organism>
<evidence type="ECO:0000313" key="2">
    <source>
        <dbReference type="Proteomes" id="UP001150603"/>
    </source>
</evidence>
<protein>
    <submittedName>
        <fullName evidence="1">Uncharacterized protein</fullName>
    </submittedName>
</protein>
<name>A0ACC1JDK1_9FUNG</name>
<evidence type="ECO:0000313" key="1">
    <source>
        <dbReference type="EMBL" id="KAJ1948339.1"/>
    </source>
</evidence>
<dbReference type="Proteomes" id="UP001150603">
    <property type="component" value="Unassembled WGS sequence"/>
</dbReference>
<reference evidence="1" key="1">
    <citation type="submission" date="2022-07" db="EMBL/GenBank/DDBJ databases">
        <title>Phylogenomic reconstructions and comparative analyses of Kickxellomycotina fungi.</title>
        <authorList>
            <person name="Reynolds N.K."/>
            <person name="Stajich J.E."/>
            <person name="Barry K."/>
            <person name="Grigoriev I.V."/>
            <person name="Crous P."/>
            <person name="Smith M.E."/>
        </authorList>
    </citation>
    <scope>NUCLEOTIDE SEQUENCE</scope>
    <source>
        <strain evidence="1">NRRL 5244</strain>
    </source>
</reference>